<dbReference type="InterPro" id="IPR019476">
    <property type="entry name" value="T4SS_TraD_DNA-bd"/>
</dbReference>
<feature type="compositionally biased region" description="Basic and acidic residues" evidence="6">
    <location>
        <begin position="650"/>
        <end position="665"/>
    </location>
</feature>
<keyword evidence="4 7" id="KW-1133">Transmembrane helix</keyword>
<comment type="subcellular location">
    <subcellularLocation>
        <location evidence="1">Cell membrane</location>
        <topology evidence="1">Multi-pass membrane protein</topology>
    </subcellularLocation>
</comment>
<geneLocation type="plasmid" evidence="10 13">
    <name>unnamed3</name>
</geneLocation>
<dbReference type="PATRIC" id="fig|65700.7.peg.6409"/>
<evidence type="ECO:0000256" key="1">
    <source>
        <dbReference type="ARBA" id="ARBA00004651"/>
    </source>
</evidence>
<feature type="transmembrane region" description="Helical" evidence="7">
    <location>
        <begin position="54"/>
        <end position="73"/>
    </location>
</feature>
<dbReference type="InterPro" id="IPR051539">
    <property type="entry name" value="T4SS-coupling_protein"/>
</dbReference>
<accession>A0A0M2K3W1</accession>
<keyword evidence="3 7" id="KW-0812">Transmembrane</keyword>
<reference evidence="11 12" key="1">
    <citation type="submission" date="2015-01" db="EMBL/GenBank/DDBJ databases">
        <title>Erwinia tracheiphila.</title>
        <authorList>
            <person name="Shapiro L.R."/>
        </authorList>
    </citation>
    <scope>NUCLEOTIDE SEQUENCE [LARGE SCALE GENOMIC DNA]</scope>
    <source>
        <strain evidence="11 12">BuffGH</strain>
    </source>
</reference>
<evidence type="ECO:0000256" key="7">
    <source>
        <dbReference type="SAM" id="Phobius"/>
    </source>
</evidence>
<evidence type="ECO:0000313" key="13">
    <source>
        <dbReference type="Proteomes" id="UP000264980"/>
    </source>
</evidence>
<dbReference type="Proteomes" id="UP000033924">
    <property type="component" value="Unassembled WGS sequence"/>
</dbReference>
<reference evidence="10 13" key="2">
    <citation type="submission" date="2016-01" db="EMBL/GenBank/DDBJ databases">
        <authorList>
            <person name="Oliw E.H."/>
        </authorList>
    </citation>
    <scope>NUCLEOTIDE SEQUENCE [LARGE SCALE GENOMIC DNA]</scope>
    <source>
        <strain evidence="10 13">MDcuke</strain>
        <plasmid evidence="10 13">unnamed3</plasmid>
    </source>
</reference>
<evidence type="ECO:0000259" key="8">
    <source>
        <dbReference type="Pfam" id="PF10412"/>
    </source>
</evidence>
<dbReference type="RefSeq" id="WP_016193184.1">
    <property type="nucleotide sequence ID" value="NZ_CP013973.1"/>
</dbReference>
<feature type="region of interest" description="Disordered" evidence="6">
    <location>
        <begin position="607"/>
        <end position="674"/>
    </location>
</feature>
<feature type="transmembrane region" description="Helical" evidence="7">
    <location>
        <begin position="29"/>
        <end position="47"/>
    </location>
</feature>
<keyword evidence="12" id="KW-1185">Reference proteome</keyword>
<feature type="domain" description="TraD coupling protein N-terminal" evidence="9">
    <location>
        <begin position="33"/>
        <end position="126"/>
    </location>
</feature>
<dbReference type="EMBL" id="CP013973">
    <property type="protein sequence ID" value="AXF79099.1"/>
    <property type="molecule type" value="Genomic_DNA"/>
</dbReference>
<dbReference type="InterPro" id="IPR027417">
    <property type="entry name" value="P-loop_NTPase"/>
</dbReference>
<dbReference type="NCBIfam" id="TIGR02759">
    <property type="entry name" value="TraD_Ftype"/>
    <property type="match status" value="1"/>
</dbReference>
<feature type="transmembrane region" description="Helical" evidence="7">
    <location>
        <begin position="112"/>
        <end position="134"/>
    </location>
</feature>
<dbReference type="InterPro" id="IPR014128">
    <property type="entry name" value="T4SS_TraD"/>
</dbReference>
<evidence type="ECO:0000256" key="5">
    <source>
        <dbReference type="ARBA" id="ARBA00023136"/>
    </source>
</evidence>
<dbReference type="STRING" id="65700.SY86_25930"/>
<keyword evidence="5 7" id="KW-0472">Membrane</keyword>
<keyword evidence="10" id="KW-0614">Plasmid</keyword>
<dbReference type="AlphaFoldDB" id="A0A0M2K3W1"/>
<name>A0A0M2K3W1_9GAMM</name>
<dbReference type="GO" id="GO:0005886">
    <property type="term" value="C:plasma membrane"/>
    <property type="evidence" value="ECO:0007669"/>
    <property type="project" value="UniProtKB-SubCell"/>
</dbReference>
<organism evidence="11 12">
    <name type="scientific">Erwinia tracheiphila</name>
    <dbReference type="NCBI Taxonomy" id="65700"/>
    <lineage>
        <taxon>Bacteria</taxon>
        <taxon>Pseudomonadati</taxon>
        <taxon>Pseudomonadota</taxon>
        <taxon>Gammaproteobacteria</taxon>
        <taxon>Enterobacterales</taxon>
        <taxon>Erwiniaceae</taxon>
        <taxon>Erwinia</taxon>
    </lineage>
</organism>
<dbReference type="PANTHER" id="PTHR37937:SF1">
    <property type="entry name" value="CONJUGATIVE TRANSFER: DNA TRANSPORT"/>
    <property type="match status" value="1"/>
</dbReference>
<dbReference type="SUPFAM" id="SSF52540">
    <property type="entry name" value="P-loop containing nucleoside triphosphate hydrolases"/>
    <property type="match status" value="1"/>
</dbReference>
<evidence type="ECO:0000256" key="2">
    <source>
        <dbReference type="ARBA" id="ARBA00022475"/>
    </source>
</evidence>
<dbReference type="Gene3D" id="3.40.50.300">
    <property type="entry name" value="P-loop containing nucleotide triphosphate hydrolases"/>
    <property type="match status" value="2"/>
</dbReference>
<feature type="compositionally biased region" description="Low complexity" evidence="6">
    <location>
        <begin position="631"/>
        <end position="647"/>
    </location>
</feature>
<evidence type="ECO:0000313" key="11">
    <source>
        <dbReference type="EMBL" id="KKF34070.1"/>
    </source>
</evidence>
<dbReference type="Pfam" id="PF10412">
    <property type="entry name" value="TrwB_AAD_bind"/>
    <property type="match status" value="1"/>
</dbReference>
<feature type="region of interest" description="Disordered" evidence="6">
    <location>
        <begin position="688"/>
        <end position="715"/>
    </location>
</feature>
<dbReference type="Pfam" id="PF12615">
    <property type="entry name" value="TraD_N"/>
    <property type="match status" value="1"/>
</dbReference>
<dbReference type="CDD" id="cd01127">
    <property type="entry name" value="TrwB_TraG_TraD_VirD4"/>
    <property type="match status" value="1"/>
</dbReference>
<dbReference type="EMBL" id="JXNU01000007">
    <property type="protein sequence ID" value="KKF34070.1"/>
    <property type="molecule type" value="Genomic_DNA"/>
</dbReference>
<evidence type="ECO:0000256" key="6">
    <source>
        <dbReference type="SAM" id="MobiDB-lite"/>
    </source>
</evidence>
<evidence type="ECO:0000256" key="4">
    <source>
        <dbReference type="ARBA" id="ARBA00022989"/>
    </source>
</evidence>
<evidence type="ECO:0000259" key="9">
    <source>
        <dbReference type="Pfam" id="PF12615"/>
    </source>
</evidence>
<dbReference type="InterPro" id="IPR022585">
    <property type="entry name" value="TraD_N"/>
</dbReference>
<dbReference type="PANTHER" id="PTHR37937">
    <property type="entry name" value="CONJUGATIVE TRANSFER: DNA TRANSPORT"/>
    <property type="match status" value="1"/>
</dbReference>
<proteinExistence type="predicted"/>
<protein>
    <submittedName>
        <fullName evidence="11">Conjugal transfer protein TraD</fullName>
    </submittedName>
    <submittedName>
        <fullName evidence="10">Type IV conjugative transfer system coupling protein TraD</fullName>
    </submittedName>
</protein>
<evidence type="ECO:0000313" key="12">
    <source>
        <dbReference type="Proteomes" id="UP000033924"/>
    </source>
</evidence>
<evidence type="ECO:0000256" key="3">
    <source>
        <dbReference type="ARBA" id="ARBA00022692"/>
    </source>
</evidence>
<feature type="domain" description="Type IV secretion system coupling protein TraD DNA-binding" evidence="8">
    <location>
        <begin position="173"/>
        <end position="562"/>
    </location>
</feature>
<evidence type="ECO:0000313" key="10">
    <source>
        <dbReference type="EMBL" id="AXF79099.1"/>
    </source>
</evidence>
<dbReference type="Proteomes" id="UP000264980">
    <property type="component" value="Plasmid unnamed3"/>
</dbReference>
<feature type="compositionally biased region" description="Basic and acidic residues" evidence="6">
    <location>
        <begin position="690"/>
        <end position="715"/>
    </location>
</feature>
<sequence>MSFKGRDITQGGQVTFMRFRMFLQVNNVLFYYVFIGWLALLGFILYLRLNTQTFLNGLVYWWSHTLIPFGSIIRKPPVYPVRYYGNILYYTYDKILTDKYTVWCGITLRNEIILSGLFASIITFTVVMGVFWYIGRVGKKASEDEVTGGRILEDNPKVVASLMRRRGTASHIVIDGLPIVKNSEIQNFAMHGTVGTGKSTLMRKKLLRLREAGVPVIIYDKGNTFVEEFFDESIDIILNPMDRRCANWDMWAECQTLPDLEAVTETLIPMGNSGDPFWQASARTIFAEGAEQMRGDKKRTYNSFLRTLLAIKLDKLRDFLAGTPASMLVDGSIEKTAISIRSVLTNYVKSLRYLQGIDREGKKPFTIREWMQGNSDKKRSGWLFITSNQRHHESLKPLISMWLGIASGNLLSLHENRYRRVWFFYDELTSLHKLPNLPYIIAEARKYGGCFVLGFQSYAQLEETYGPKFAAAIYDLLNTKYFFRSPSAAIAKFVEEDIGQTVRKRFSEQTSFGTDEVRDGISYGKDEERVSIVSYSDVQGLEDLQCFVTLPGKYPVVRLTLKYQPLPKVAEGLLERDVKTSLDPEIEKEISQQESSERLAARKLFIPSDTQVKTDPAPAGNSAGVSSVPTETEGSGPDSSSTGPSGDKPAATDKPARGGGRENEIPHGVSTDGEVVDMEAYEAWQQEMQHGTRDEVRREEVNINHHPSHEIDMEL</sequence>
<gene>
    <name evidence="10" type="primary">traD</name>
    <name evidence="10" type="ORF">AV903_26960</name>
    <name evidence="11" type="ORF">SY86_25930</name>
</gene>
<keyword evidence="2" id="KW-1003">Cell membrane</keyword>